<name>A0ACB9FQT1_ARCLA</name>
<keyword evidence="2" id="KW-1185">Reference proteome</keyword>
<reference evidence="2" key="1">
    <citation type="journal article" date="2022" name="Mol. Ecol. Resour.">
        <title>The genomes of chicory, endive, great burdock and yacon provide insights into Asteraceae palaeo-polyploidization history and plant inulin production.</title>
        <authorList>
            <person name="Fan W."/>
            <person name="Wang S."/>
            <person name="Wang H."/>
            <person name="Wang A."/>
            <person name="Jiang F."/>
            <person name="Liu H."/>
            <person name="Zhao H."/>
            <person name="Xu D."/>
            <person name="Zhang Y."/>
        </authorList>
    </citation>
    <scope>NUCLEOTIDE SEQUENCE [LARGE SCALE GENOMIC DNA]</scope>
    <source>
        <strain evidence="2">cv. Niubang</strain>
    </source>
</reference>
<evidence type="ECO:0000313" key="2">
    <source>
        <dbReference type="Proteomes" id="UP001055879"/>
    </source>
</evidence>
<proteinExistence type="predicted"/>
<accession>A0ACB9FQT1</accession>
<reference evidence="1 2" key="2">
    <citation type="journal article" date="2022" name="Mol. Ecol. Resour.">
        <title>The genomes of chicory, endive, great burdock and yacon provide insights into Asteraceae paleo-polyploidization history and plant inulin production.</title>
        <authorList>
            <person name="Fan W."/>
            <person name="Wang S."/>
            <person name="Wang H."/>
            <person name="Wang A."/>
            <person name="Jiang F."/>
            <person name="Liu H."/>
            <person name="Zhao H."/>
            <person name="Xu D."/>
            <person name="Zhang Y."/>
        </authorList>
    </citation>
    <scope>NUCLEOTIDE SEQUENCE [LARGE SCALE GENOMIC DNA]</scope>
    <source>
        <strain evidence="2">cv. Niubang</strain>
    </source>
</reference>
<gene>
    <name evidence="1" type="ORF">L6452_04384</name>
</gene>
<protein>
    <submittedName>
        <fullName evidence="1">Uncharacterized protein</fullName>
    </submittedName>
</protein>
<dbReference type="Proteomes" id="UP001055879">
    <property type="component" value="Linkage Group LG01"/>
</dbReference>
<comment type="caution">
    <text evidence="1">The sequence shown here is derived from an EMBL/GenBank/DDBJ whole genome shotgun (WGS) entry which is preliminary data.</text>
</comment>
<organism evidence="1 2">
    <name type="scientific">Arctium lappa</name>
    <name type="common">Greater burdock</name>
    <name type="synonym">Lappa major</name>
    <dbReference type="NCBI Taxonomy" id="4217"/>
    <lineage>
        <taxon>Eukaryota</taxon>
        <taxon>Viridiplantae</taxon>
        <taxon>Streptophyta</taxon>
        <taxon>Embryophyta</taxon>
        <taxon>Tracheophyta</taxon>
        <taxon>Spermatophyta</taxon>
        <taxon>Magnoliopsida</taxon>
        <taxon>eudicotyledons</taxon>
        <taxon>Gunneridae</taxon>
        <taxon>Pentapetalae</taxon>
        <taxon>asterids</taxon>
        <taxon>campanulids</taxon>
        <taxon>Asterales</taxon>
        <taxon>Asteraceae</taxon>
        <taxon>Carduoideae</taxon>
        <taxon>Cardueae</taxon>
        <taxon>Arctiinae</taxon>
        <taxon>Arctium</taxon>
    </lineage>
</organism>
<dbReference type="EMBL" id="CM042047">
    <property type="protein sequence ID" value="KAI3773180.1"/>
    <property type="molecule type" value="Genomic_DNA"/>
</dbReference>
<sequence length="165" mass="19231">MEGLRTRVYRGVKRYWGRRHYERLGGKTRNESGTKQRKRFWRIRITPKLKLKLKLRYSPRKLIVRIRDSYVNMMMKMANSPVVASSGGYGEGMARFGMRPAKEYDEKMIIEIYKSLAMRQGQLVPIDAPQIGLSRNAHGDGDADRRASSKPPVGHKSKRFRLSFR</sequence>
<evidence type="ECO:0000313" key="1">
    <source>
        <dbReference type="EMBL" id="KAI3773180.1"/>
    </source>
</evidence>